<name>A0AB33CWV6_ALCFA</name>
<accession>A0AB33CWV6</accession>
<evidence type="ECO:0000256" key="1">
    <source>
        <dbReference type="SAM" id="MobiDB-lite"/>
    </source>
</evidence>
<dbReference type="KEGG" id="afq:AFA_17270"/>
<dbReference type="SUPFAM" id="SSF52540">
    <property type="entry name" value="P-loop containing nucleoside triphosphate hydrolases"/>
    <property type="match status" value="1"/>
</dbReference>
<gene>
    <name evidence="2" type="ORF">AFA_17270</name>
</gene>
<protein>
    <recommendedName>
        <fullName evidence="4">ATP-binding protein</fullName>
    </recommendedName>
</protein>
<evidence type="ECO:0008006" key="4">
    <source>
        <dbReference type="Google" id="ProtNLM"/>
    </source>
</evidence>
<dbReference type="EMBL" id="CP021641">
    <property type="protein sequence ID" value="ASR91058.1"/>
    <property type="molecule type" value="Genomic_DNA"/>
</dbReference>
<evidence type="ECO:0000313" key="2">
    <source>
        <dbReference type="EMBL" id="ASR91058.1"/>
    </source>
</evidence>
<feature type="compositionally biased region" description="Basic and acidic residues" evidence="1">
    <location>
        <begin position="218"/>
        <end position="230"/>
    </location>
</feature>
<feature type="region of interest" description="Disordered" evidence="1">
    <location>
        <begin position="204"/>
        <end position="230"/>
    </location>
</feature>
<reference evidence="2 3" key="1">
    <citation type="submission" date="2017-05" db="EMBL/GenBank/DDBJ databases">
        <authorList>
            <person name="Qiu J.G."/>
            <person name="He J."/>
        </authorList>
    </citation>
    <scope>NUCLEOTIDE SEQUENCE [LARGE SCALE GENOMIC DNA]</scope>
    <source>
        <strain evidence="2 3">JQ135</strain>
    </source>
</reference>
<dbReference type="Proteomes" id="UP000214561">
    <property type="component" value="Chromosome"/>
</dbReference>
<proteinExistence type="predicted"/>
<dbReference type="InterPro" id="IPR027417">
    <property type="entry name" value="P-loop_NTPase"/>
</dbReference>
<dbReference type="RefSeq" id="WP_094198011.1">
    <property type="nucleotide sequence ID" value="NZ_CP021641.1"/>
</dbReference>
<sequence length="1955" mass="217418">MNQRLPSFQVGPLPIIFYDYDNNLDVAFFSELWASASLQNKQLKSLIRPETFSNTDDVGRMRALAQLCEKEAWRKTWFQDADARKKGVPPSLQALAHIYASKKFPELDMNGNRLGQFFKKVANGRIYPRLEKTGELADFLGQCFKTHPRVTALFIWAVRETSVFTKKGTTALDADLRKLPSLLMEALRERGEEELLNLLAPPEASINRPDNDPITAETSHDESNSCDEPTIKKKPLEFPSVIDPVLSRIRDKLVATYDRAATELEVKQRALVALCSDLIEAENPVAITQRIRTKLDEIECGIATAAKEISNEASQIQSRLSQFSILQQIPPEWCDLPPAISTISRAAIAARICDEWETLAILDQRLSAITPKVLSRFQNRIDTALSGDRASAIVQLENIANDLEQFLETQEAREAALKYIGAVSQDADWLATEDPEMNVYWPTLATTSLADAPYLDSTWLICRRAFDLCYDDILLAVLRILVPLWHVDTVKAGRYLSLFEPNQLERLAKDAPELERAITLTQAYGFLAAVKVDDDRKFDYWSTWPLSQYAKGPGEVDNPLLERLLGAIFSESSIDDGAGTLAELTRIANEHFPTLEDNQNQEAVAAWAELDLLLQYRQHGMGHYAALWKAAHKDCIEPLQNIRVSSSLAQSARDIQALVENIDVDSRYVQWLKISQAPVLSQSQYEASTKVYVDGRLEKIRAWCERYAYIESDQSNSKHSIQDVLSTSDSSQDRDALITWMQQVATQISGETSNVPMLRSDLQDRKFGIGLSASVEMPRSFLAQLAGNPVQWGTLLTDNLAKSAGACVPSALWNFYRATGSLEAQEKLQEFSPDAVSEIDAQLLEQELDLHALKQAVKISDLKTRFAHFHMSMETLQLQRKMGLYFGERRWTQCEATIAQATLLADSLEQRAQEDEARHRLGAEIQALGGVFDESEGIEALTNQLAELVANSAPRRAHIRVLEQFVSTKNLAASLIDAATAAAANLSAPLRLPNANDSAFLAEVWSTLLSPISEQLKRPQALLPGYKHLLELFAANVIRAMGSECGCDGIGGKFLDACIDFAPVLDDVASPAGLRTLIEKFAAQASMASLTSELEHVKHLAENVEPLSNNADEPGYRAISQTLAESETHGSDQSRIVQAVAWVRRYIPNVPSGETDFRTAMKNRLWAEALEASANAIGDEAEIRLEESSRPRDALLTAIICTAQVPEALSETEAPTALGLLAVCEDSSPVQWLRSQKGRLGGPLVADFVSAILLQWAGKDTAELSRTRSDARGLVGSAIRELGDLQLGLNPPTRDALALFGATSVAGLPAELLVKALWESFTGDKQQAEVRAAFMQMLFKVGLFRHVGLCFTFAPIEMEERVAFAYAQLLQNLDSVQGREALENIRSASQAKPFTSFAQAVLSSVSRSGGLPAEIAFAGPLERAPNRRSWLGVLTINPRAINPPLDIEIELPGDNTIRFPNGKRKIRIAGPFFHAREERIELVIDVPDLRSTTIRTKCDFFTLEEKHVVAELELLLEVCGLEPFDRITAEQIDTAFAGFPQFQMRGHDYVPRDDDERRIETTLFGRDRSGSVWLSSPRRSGKTTMLFRILDEYSHKVGRDNAVVFLSLDKRFQSVRDFNNWVWTRLQSNDENEELRNLINDFSRIGERLPFDAGADVFLTTLSKEIINRASSLSRVFFLFDEVDKLAEMHLAEGQAKDVAIELSWQFRHIIASQPTIGMVFCGSNPARTIFVRNADAALYNSIPNFELTPFGMSNELEKRRTREIVEPGVLRGRYKFPEKTLAFLVKITAGIPYYMKLVAGATYAIAQQTYLMQSDVINGLKALLEKSTGVIALDSLDDPGEDELRVLFSRKERDQLLIRAVLYAAADLKSPVSAGPLMVGDLRSERSALVSRYSLSRAEIAAGVESAIQLGYLTRLKDLAAVEFAIPMLGESIRVRSGALWAMINDKLEQLSTQ</sequence>
<evidence type="ECO:0000313" key="3">
    <source>
        <dbReference type="Proteomes" id="UP000214561"/>
    </source>
</evidence>
<organism evidence="2 3">
    <name type="scientific">Alcaligenes faecalis</name>
    <dbReference type="NCBI Taxonomy" id="511"/>
    <lineage>
        <taxon>Bacteria</taxon>
        <taxon>Pseudomonadati</taxon>
        <taxon>Pseudomonadota</taxon>
        <taxon>Betaproteobacteria</taxon>
        <taxon>Burkholderiales</taxon>
        <taxon>Alcaligenaceae</taxon>
        <taxon>Alcaligenes</taxon>
    </lineage>
</organism>
<dbReference type="Gene3D" id="3.40.50.300">
    <property type="entry name" value="P-loop containing nucleotide triphosphate hydrolases"/>
    <property type="match status" value="1"/>
</dbReference>